<keyword evidence="6" id="KW-1185">Reference proteome</keyword>
<feature type="compositionally biased region" description="Low complexity" evidence="2">
    <location>
        <begin position="215"/>
        <end position="233"/>
    </location>
</feature>
<accession>A0A291GZ30</accession>
<dbReference type="AlphaFoldDB" id="A0A291GZ30"/>
<evidence type="ECO:0000256" key="1">
    <source>
        <dbReference type="ARBA" id="ARBA00006068"/>
    </source>
</evidence>
<feature type="compositionally biased region" description="Gly residues" evidence="2">
    <location>
        <begin position="327"/>
        <end position="341"/>
    </location>
</feature>
<dbReference type="KEGG" id="bgg:CFK41_12330"/>
<dbReference type="Proteomes" id="UP000217889">
    <property type="component" value="Chromosome"/>
</dbReference>
<feature type="region of interest" description="Disordered" evidence="2">
    <location>
        <begin position="280"/>
        <end position="353"/>
    </location>
</feature>
<evidence type="ECO:0000313" key="6">
    <source>
        <dbReference type="Proteomes" id="UP000217889"/>
    </source>
</evidence>
<feature type="region of interest" description="Disordered" evidence="2">
    <location>
        <begin position="785"/>
        <end position="874"/>
    </location>
</feature>
<dbReference type="PANTHER" id="PTHR33392">
    <property type="entry name" value="POLYISOPRENYL-TEICHOIC ACID--PEPTIDOGLYCAN TEICHOIC ACID TRANSFERASE TAGU"/>
    <property type="match status" value="1"/>
</dbReference>
<evidence type="ECO:0000259" key="4">
    <source>
        <dbReference type="Pfam" id="PF03816"/>
    </source>
</evidence>
<feature type="transmembrane region" description="Helical" evidence="3">
    <location>
        <begin position="424"/>
        <end position="446"/>
    </location>
</feature>
<evidence type="ECO:0000256" key="2">
    <source>
        <dbReference type="SAM" id="MobiDB-lite"/>
    </source>
</evidence>
<keyword evidence="3" id="KW-0472">Membrane</keyword>
<feature type="compositionally biased region" description="Low complexity" evidence="2">
    <location>
        <begin position="240"/>
        <end position="265"/>
    </location>
</feature>
<proteinExistence type="inferred from homology"/>
<protein>
    <submittedName>
        <fullName evidence="5">Transcriptional regulator</fullName>
    </submittedName>
</protein>
<feature type="compositionally biased region" description="Basic residues" evidence="2">
    <location>
        <begin position="9"/>
        <end position="21"/>
    </location>
</feature>
<feature type="transmembrane region" description="Helical" evidence="3">
    <location>
        <begin position="385"/>
        <end position="404"/>
    </location>
</feature>
<dbReference type="EMBL" id="CP023564">
    <property type="protein sequence ID" value="ATG55468.1"/>
    <property type="molecule type" value="Genomic_DNA"/>
</dbReference>
<feature type="compositionally biased region" description="Low complexity" evidence="2">
    <location>
        <begin position="189"/>
        <end position="204"/>
    </location>
</feature>
<evidence type="ECO:0000313" key="5">
    <source>
        <dbReference type="EMBL" id="ATG55468.1"/>
    </source>
</evidence>
<reference evidence="5 6" key="1">
    <citation type="journal article" date="2014" name="Int. J. Syst. Evol. Microbiol.">
        <title>Brachybacterium ginsengisoli sp. nov., isolated from soil of a ginseng field.</title>
        <authorList>
            <person name="Hoang V.A."/>
            <person name="Kim Y.J."/>
            <person name="Nguyen N.L."/>
            <person name="Yang D.C."/>
        </authorList>
    </citation>
    <scope>NUCLEOTIDE SEQUENCE [LARGE SCALE GENOMIC DNA]</scope>
    <source>
        <strain evidence="5 6">DCY80</strain>
    </source>
</reference>
<dbReference type="InterPro" id="IPR004474">
    <property type="entry name" value="LytR_CpsA_psr"/>
</dbReference>
<feature type="transmembrane region" description="Helical" evidence="3">
    <location>
        <begin position="458"/>
        <end position="476"/>
    </location>
</feature>
<keyword evidence="3" id="KW-1133">Transmembrane helix</keyword>
<dbReference type="PANTHER" id="PTHR33392:SF6">
    <property type="entry name" value="POLYISOPRENYL-TEICHOIC ACID--PEPTIDOGLYCAN TEICHOIC ACID TRANSFERASE TAGU"/>
    <property type="match status" value="1"/>
</dbReference>
<feature type="compositionally biased region" description="Polar residues" evidence="2">
    <location>
        <begin position="64"/>
        <end position="74"/>
    </location>
</feature>
<comment type="similarity">
    <text evidence="1">Belongs to the LytR/CpsA/Psr (LCP) family.</text>
</comment>
<dbReference type="RefSeq" id="WP_096799928.1">
    <property type="nucleotide sequence ID" value="NZ_CP023564.1"/>
</dbReference>
<feature type="domain" description="Cell envelope-related transcriptional attenuator" evidence="4">
    <location>
        <begin position="535"/>
        <end position="710"/>
    </location>
</feature>
<feature type="transmembrane region" description="Helical" evidence="3">
    <location>
        <begin position="360"/>
        <end position="378"/>
    </location>
</feature>
<dbReference type="InterPro" id="IPR050922">
    <property type="entry name" value="LytR/CpsA/Psr_CW_biosynth"/>
</dbReference>
<dbReference type="OrthoDB" id="3573673at2"/>
<keyword evidence="3" id="KW-0812">Transmembrane</keyword>
<feature type="compositionally biased region" description="Low complexity" evidence="2">
    <location>
        <begin position="821"/>
        <end position="835"/>
    </location>
</feature>
<dbReference type="NCBIfam" id="TIGR00350">
    <property type="entry name" value="lytR_cpsA_psr"/>
    <property type="match status" value="1"/>
</dbReference>
<dbReference type="Pfam" id="PF03816">
    <property type="entry name" value="LytR_cpsA_psr"/>
    <property type="match status" value="1"/>
</dbReference>
<evidence type="ECO:0000256" key="3">
    <source>
        <dbReference type="SAM" id="Phobius"/>
    </source>
</evidence>
<name>A0A291GZ30_9MICO</name>
<feature type="compositionally biased region" description="Polar residues" evidence="2">
    <location>
        <begin position="842"/>
        <end position="851"/>
    </location>
</feature>
<feature type="compositionally biased region" description="Low complexity" evidence="2">
    <location>
        <begin position="296"/>
        <end position="326"/>
    </location>
</feature>
<feature type="region of interest" description="Disordered" evidence="2">
    <location>
        <begin position="1"/>
        <end position="265"/>
    </location>
</feature>
<organism evidence="5 6">
    <name type="scientific">Brachybacterium ginsengisoli</name>
    <dbReference type="NCBI Taxonomy" id="1331682"/>
    <lineage>
        <taxon>Bacteria</taxon>
        <taxon>Bacillati</taxon>
        <taxon>Actinomycetota</taxon>
        <taxon>Actinomycetes</taxon>
        <taxon>Micrococcales</taxon>
        <taxon>Dermabacteraceae</taxon>
        <taxon>Brachybacterium</taxon>
    </lineage>
</organism>
<sequence>MTDPSSDPRRRRRRSGRHQQPARRPQSPPLPPEEARRNRDAAFGSPNPKRTWLGAESAEEPTPASVSTPSTGPTNPDAPASGRPATPRPDPASAAGSAARPDHEAPTQRLTPVEDAPEPSDQGRRSPSDPAADAEPPARPVVRRPRGRRAAFPLEQLPEEAAARTTEEQADEQDTAGTAGTCGAPSAGPADRPATADAPDPAAEPLDRPGRRRAAAIAEPAAEQDAWSAASPAAAPPAADPAASDAPAAGAGDSDPDGAPLTSGAAAGAAAGATWSVGDDAAAAAAEHPAEPLAPPADAQAARDTAATAGGSAVAASSTGTTDAGAAGAGAAGAGAAGDGETGADRTSSASAPDGSLPKVAFWTVLTSLVPGSGLVATRMRRAGLVMLSLLVLVLAVAGAFLLFGEPLRTGALLASRRGVLIGAMITVAVVGVVWALQIVLANLAHSTRQKLAGTKRYVALALAAVMVVCVAVPFGRGVQSLWALQGLMGSTSVFGGGESGDHPFVPGKDPWANAGRVNIMLLGQDAGVDRTGTRPDTIMVASIDTTTGKTALFSIPRNLEKVRFPEGTAAAKEFPDGFDYFGKNQDLINAVWTWAEDRKDLFPGDPEPGLTATRWAVEETLGLDTDYYAMVNLQGFEDLVNALGGVDLVVERRIPIGGGAADIEGWIEPGEQKLDGFHALWYSRSREGSNDFNRMCRQQRMVRAVAEEADPATLAMSIPGLVSATEENIVTDIPISNIDAFVELALRIKEGGFSSYPITQDVTFSGNPDYPLLKTWVQESIQDSMTRGEPTSVLGDTEPGSTAPAETGKAPEEEDEDPSAEATTTEEATPSDAPTSEESTDAGTPSSGEESTPAPPVDKDPLKSCLPGAEAEG</sequence>
<gene>
    <name evidence="5" type="ORF">CFK41_12330</name>
</gene>
<dbReference type="Gene3D" id="3.40.630.190">
    <property type="entry name" value="LCP protein"/>
    <property type="match status" value="1"/>
</dbReference>